<dbReference type="PANTHER" id="PTHR33875:SF2">
    <property type="entry name" value="ACR183CP"/>
    <property type="match status" value="1"/>
</dbReference>
<protein>
    <recommendedName>
        <fullName evidence="1">Thioredoxin-like fold domain-containing protein</fullName>
    </recommendedName>
</protein>
<evidence type="ECO:0000313" key="3">
    <source>
        <dbReference type="Proteomes" id="UP001211065"/>
    </source>
</evidence>
<dbReference type="PANTHER" id="PTHR33875">
    <property type="entry name" value="OS09G0542200 PROTEIN"/>
    <property type="match status" value="1"/>
</dbReference>
<dbReference type="AlphaFoldDB" id="A0AAD5U7U6"/>
<dbReference type="Proteomes" id="UP001211065">
    <property type="component" value="Unassembled WGS sequence"/>
</dbReference>
<dbReference type="InterPro" id="IPR036249">
    <property type="entry name" value="Thioredoxin-like_sf"/>
</dbReference>
<dbReference type="InterPro" id="IPR012336">
    <property type="entry name" value="Thioredoxin-like_fold"/>
</dbReference>
<sequence length="192" mass="22122">MSLLFNESGNSTLTLPKHTVEYFLDYACPYSAKLFATFLSFQRSNFVKDKNVNFIFRHQVQPWHTQSQLLHEVALAVQKVDPTKFFHFSELLFKQQENFFDVNVWDKTRTEIYNELLVIVESIGVDKSKVSEYLKLSRDGKNAGNGVTNDLKKTIKYSRQNSIHVSPTVVFNGLIDNNTSSSWSQDGDINQK</sequence>
<keyword evidence="3" id="KW-1185">Reference proteome</keyword>
<dbReference type="Pfam" id="PF13462">
    <property type="entry name" value="Thioredoxin_4"/>
    <property type="match status" value="1"/>
</dbReference>
<comment type="caution">
    <text evidence="2">The sequence shown here is derived from an EMBL/GenBank/DDBJ whole genome shotgun (WGS) entry which is preliminary data.</text>
</comment>
<organism evidence="2 3">
    <name type="scientific">Clydaea vesicula</name>
    <dbReference type="NCBI Taxonomy" id="447962"/>
    <lineage>
        <taxon>Eukaryota</taxon>
        <taxon>Fungi</taxon>
        <taxon>Fungi incertae sedis</taxon>
        <taxon>Chytridiomycota</taxon>
        <taxon>Chytridiomycota incertae sedis</taxon>
        <taxon>Chytridiomycetes</taxon>
        <taxon>Lobulomycetales</taxon>
        <taxon>Lobulomycetaceae</taxon>
        <taxon>Clydaea</taxon>
    </lineage>
</organism>
<gene>
    <name evidence="2" type="ORF">HK099_000428</name>
</gene>
<dbReference type="EMBL" id="JADGJW010000011">
    <property type="protein sequence ID" value="KAJ3227755.1"/>
    <property type="molecule type" value="Genomic_DNA"/>
</dbReference>
<reference evidence="2" key="1">
    <citation type="submission" date="2020-05" db="EMBL/GenBank/DDBJ databases">
        <title>Phylogenomic resolution of chytrid fungi.</title>
        <authorList>
            <person name="Stajich J.E."/>
            <person name="Amses K."/>
            <person name="Simmons R."/>
            <person name="Seto K."/>
            <person name="Myers J."/>
            <person name="Bonds A."/>
            <person name="Quandt C.A."/>
            <person name="Barry K."/>
            <person name="Liu P."/>
            <person name="Grigoriev I."/>
            <person name="Longcore J.E."/>
            <person name="James T.Y."/>
        </authorList>
    </citation>
    <scope>NUCLEOTIDE SEQUENCE</scope>
    <source>
        <strain evidence="2">JEL0476</strain>
    </source>
</reference>
<accession>A0AAD5U7U6</accession>
<feature type="domain" description="Thioredoxin-like fold" evidence="1">
    <location>
        <begin position="17"/>
        <end position="175"/>
    </location>
</feature>
<proteinExistence type="predicted"/>
<evidence type="ECO:0000259" key="1">
    <source>
        <dbReference type="Pfam" id="PF13462"/>
    </source>
</evidence>
<dbReference type="Gene3D" id="3.40.30.10">
    <property type="entry name" value="Glutaredoxin"/>
    <property type="match status" value="1"/>
</dbReference>
<evidence type="ECO:0000313" key="2">
    <source>
        <dbReference type="EMBL" id="KAJ3227755.1"/>
    </source>
</evidence>
<dbReference type="SUPFAM" id="SSF52833">
    <property type="entry name" value="Thioredoxin-like"/>
    <property type="match status" value="1"/>
</dbReference>
<name>A0AAD5U7U6_9FUNG</name>